<organism evidence="2">
    <name type="scientific">marine sediment metagenome</name>
    <dbReference type="NCBI Taxonomy" id="412755"/>
    <lineage>
        <taxon>unclassified sequences</taxon>
        <taxon>metagenomes</taxon>
        <taxon>ecological metagenomes</taxon>
    </lineage>
</organism>
<dbReference type="AlphaFoldDB" id="X1H854"/>
<evidence type="ECO:0000259" key="1">
    <source>
        <dbReference type="Pfam" id="PF17147"/>
    </source>
</evidence>
<dbReference type="SUPFAM" id="SSF52922">
    <property type="entry name" value="TK C-terminal domain-like"/>
    <property type="match status" value="1"/>
</dbReference>
<dbReference type="Pfam" id="PF17147">
    <property type="entry name" value="PFOR_II"/>
    <property type="match status" value="1"/>
</dbReference>
<reference evidence="2" key="1">
    <citation type="journal article" date="2014" name="Front. Microbiol.">
        <title>High frequency of phylogenetically diverse reductive dehalogenase-homologous genes in deep subseafloor sedimentary metagenomes.</title>
        <authorList>
            <person name="Kawai M."/>
            <person name="Futagami T."/>
            <person name="Toyoda A."/>
            <person name="Takaki Y."/>
            <person name="Nishi S."/>
            <person name="Hori S."/>
            <person name="Arai W."/>
            <person name="Tsubouchi T."/>
            <person name="Morono Y."/>
            <person name="Uchiyama I."/>
            <person name="Ito T."/>
            <person name="Fujiyama A."/>
            <person name="Inagaki F."/>
            <person name="Takami H."/>
        </authorList>
    </citation>
    <scope>NUCLEOTIDE SEQUENCE</scope>
    <source>
        <strain evidence="2">Expedition CK06-06</strain>
    </source>
</reference>
<dbReference type="GO" id="GO:0006979">
    <property type="term" value="P:response to oxidative stress"/>
    <property type="evidence" value="ECO:0007669"/>
    <property type="project" value="TreeGrafter"/>
</dbReference>
<feature type="non-terminal residue" evidence="2">
    <location>
        <position position="102"/>
    </location>
</feature>
<dbReference type="EMBL" id="BARU01009778">
    <property type="protein sequence ID" value="GAH41463.1"/>
    <property type="molecule type" value="Genomic_DNA"/>
</dbReference>
<dbReference type="PANTHER" id="PTHR32154">
    <property type="entry name" value="PYRUVATE-FLAVODOXIN OXIDOREDUCTASE-RELATED"/>
    <property type="match status" value="1"/>
</dbReference>
<sequence>MIIYGDLALQMEEAVDQVREEGYKVGMVKLRHFRPFPVEDIIDVAKKTKVLGVIDRAMAFGSQTGGPISCEVKTALHDTQGGSYIIPNDNSKYTFEKIGTLE</sequence>
<dbReference type="InterPro" id="IPR033412">
    <property type="entry name" value="PFOR_II"/>
</dbReference>
<feature type="domain" description="Pyruvate:ferredoxin oxidoreductase core" evidence="1">
    <location>
        <begin position="1"/>
        <end position="80"/>
    </location>
</feature>
<dbReference type="InterPro" id="IPR050722">
    <property type="entry name" value="Pyruvate:ferred/Flavod_OxRd"/>
</dbReference>
<protein>
    <recommendedName>
        <fullName evidence="1">Pyruvate:ferredoxin oxidoreductase core domain-containing protein</fullName>
    </recommendedName>
</protein>
<evidence type="ECO:0000313" key="2">
    <source>
        <dbReference type="EMBL" id="GAH41463.1"/>
    </source>
</evidence>
<dbReference type="Gene3D" id="3.40.50.920">
    <property type="match status" value="1"/>
</dbReference>
<comment type="caution">
    <text evidence="2">The sequence shown here is derived from an EMBL/GenBank/DDBJ whole genome shotgun (WGS) entry which is preliminary data.</text>
</comment>
<dbReference type="PANTHER" id="PTHR32154:SF0">
    <property type="entry name" value="PYRUVATE-FLAVODOXIN OXIDOREDUCTASE-RELATED"/>
    <property type="match status" value="1"/>
</dbReference>
<proteinExistence type="predicted"/>
<dbReference type="InterPro" id="IPR009014">
    <property type="entry name" value="Transketo_C/PFOR_II"/>
</dbReference>
<accession>X1H854</accession>
<gene>
    <name evidence="2" type="ORF">S03H2_18808</name>
</gene>
<name>X1H854_9ZZZZ</name>